<protein>
    <submittedName>
        <fullName evidence="2">Uncharacterized protein</fullName>
    </submittedName>
</protein>
<name>X1VCS0_9ZZZZ</name>
<keyword evidence="1" id="KW-0472">Membrane</keyword>
<reference evidence="2" key="1">
    <citation type="journal article" date="2014" name="Front. Microbiol.">
        <title>High frequency of phylogenetically diverse reductive dehalogenase-homologous genes in deep subseafloor sedimentary metagenomes.</title>
        <authorList>
            <person name="Kawai M."/>
            <person name="Futagami T."/>
            <person name="Toyoda A."/>
            <person name="Takaki Y."/>
            <person name="Nishi S."/>
            <person name="Hori S."/>
            <person name="Arai W."/>
            <person name="Tsubouchi T."/>
            <person name="Morono Y."/>
            <person name="Uchiyama I."/>
            <person name="Ito T."/>
            <person name="Fujiyama A."/>
            <person name="Inagaki F."/>
            <person name="Takami H."/>
        </authorList>
    </citation>
    <scope>NUCLEOTIDE SEQUENCE</scope>
    <source>
        <strain evidence="2">Expedition CK06-06</strain>
    </source>
</reference>
<comment type="caution">
    <text evidence="2">The sequence shown here is derived from an EMBL/GenBank/DDBJ whole genome shotgun (WGS) entry which is preliminary data.</text>
</comment>
<keyword evidence="1" id="KW-1133">Transmembrane helix</keyword>
<dbReference type="EMBL" id="BARW01028923">
    <property type="protein sequence ID" value="GAJ04040.1"/>
    <property type="molecule type" value="Genomic_DNA"/>
</dbReference>
<gene>
    <name evidence="2" type="ORF">S12H4_46588</name>
</gene>
<evidence type="ECO:0000256" key="1">
    <source>
        <dbReference type="SAM" id="Phobius"/>
    </source>
</evidence>
<evidence type="ECO:0000313" key="2">
    <source>
        <dbReference type="EMBL" id="GAJ04040.1"/>
    </source>
</evidence>
<sequence length="58" mass="6339">MAIGLKIKKIAGTDLVAEEYRRISMSRGEVFAGFGYGDFVTILVGPHLVHNVNPEHLA</sequence>
<feature type="non-terminal residue" evidence="2">
    <location>
        <position position="58"/>
    </location>
</feature>
<organism evidence="2">
    <name type="scientific">marine sediment metagenome</name>
    <dbReference type="NCBI Taxonomy" id="412755"/>
    <lineage>
        <taxon>unclassified sequences</taxon>
        <taxon>metagenomes</taxon>
        <taxon>ecological metagenomes</taxon>
    </lineage>
</organism>
<keyword evidence="1" id="KW-0812">Transmembrane</keyword>
<proteinExistence type="predicted"/>
<dbReference type="AlphaFoldDB" id="X1VCS0"/>
<feature type="transmembrane region" description="Helical" evidence="1">
    <location>
        <begin position="30"/>
        <end position="49"/>
    </location>
</feature>
<accession>X1VCS0</accession>